<dbReference type="Pfam" id="PF00512">
    <property type="entry name" value="HisKA"/>
    <property type="match status" value="1"/>
</dbReference>
<evidence type="ECO:0000256" key="3">
    <source>
        <dbReference type="ARBA" id="ARBA00022553"/>
    </source>
</evidence>
<dbReference type="CDD" id="cd00082">
    <property type="entry name" value="HisKA"/>
    <property type="match status" value="1"/>
</dbReference>
<dbReference type="InterPro" id="IPR036097">
    <property type="entry name" value="HisK_dim/P_sf"/>
</dbReference>
<evidence type="ECO:0000256" key="6">
    <source>
        <dbReference type="ARBA" id="ARBA00023012"/>
    </source>
</evidence>
<keyword evidence="6" id="KW-0902">Two-component regulatory system</keyword>
<keyword evidence="7" id="KW-0472">Membrane</keyword>
<dbReference type="InterPro" id="IPR003661">
    <property type="entry name" value="HisK_dim/P_dom"/>
</dbReference>
<dbReference type="EC" id="2.7.13.3" evidence="2"/>
<evidence type="ECO:0000256" key="1">
    <source>
        <dbReference type="ARBA" id="ARBA00000085"/>
    </source>
</evidence>
<keyword evidence="3" id="KW-0597">Phosphoprotein</keyword>
<dbReference type="RefSeq" id="WP_193930527.1">
    <property type="nucleotide sequence ID" value="NZ_CAWPMZ010000085.1"/>
</dbReference>
<dbReference type="InterPro" id="IPR003594">
    <property type="entry name" value="HATPase_dom"/>
</dbReference>
<dbReference type="PROSITE" id="PS50109">
    <property type="entry name" value="HIS_KIN"/>
    <property type="match status" value="1"/>
</dbReference>
<proteinExistence type="predicted"/>
<protein>
    <recommendedName>
        <fullName evidence="2">histidine kinase</fullName>
        <ecNumber evidence="2">2.7.13.3</ecNumber>
    </recommendedName>
</protein>
<dbReference type="EMBL" id="JADEWN010000004">
    <property type="protein sequence ID" value="MBE9189297.1"/>
    <property type="molecule type" value="Genomic_DNA"/>
</dbReference>
<dbReference type="PANTHER" id="PTHR43711">
    <property type="entry name" value="TWO-COMPONENT HISTIDINE KINASE"/>
    <property type="match status" value="1"/>
</dbReference>
<comment type="caution">
    <text evidence="9">The sequence shown here is derived from an EMBL/GenBank/DDBJ whole genome shotgun (WGS) entry which is preliminary data.</text>
</comment>
<keyword evidence="7" id="KW-0812">Transmembrane</keyword>
<feature type="transmembrane region" description="Helical" evidence="7">
    <location>
        <begin position="12"/>
        <end position="30"/>
    </location>
</feature>
<evidence type="ECO:0000313" key="9">
    <source>
        <dbReference type="EMBL" id="MBE9189297.1"/>
    </source>
</evidence>
<dbReference type="CDD" id="cd00075">
    <property type="entry name" value="HATPase"/>
    <property type="match status" value="1"/>
</dbReference>
<dbReference type="InterPro" id="IPR005467">
    <property type="entry name" value="His_kinase_dom"/>
</dbReference>
<evidence type="ECO:0000259" key="8">
    <source>
        <dbReference type="PROSITE" id="PS50109"/>
    </source>
</evidence>
<dbReference type="PANTHER" id="PTHR43711:SF1">
    <property type="entry name" value="HISTIDINE KINASE 1"/>
    <property type="match status" value="1"/>
</dbReference>
<reference evidence="9 10" key="1">
    <citation type="submission" date="2020-10" db="EMBL/GenBank/DDBJ databases">
        <authorList>
            <person name="Castelo-Branco R."/>
            <person name="Eusebio N."/>
            <person name="Adriana R."/>
            <person name="Vieira A."/>
            <person name="Brugerolle De Fraissinette N."/>
            <person name="Rezende De Castro R."/>
            <person name="Schneider M.P."/>
            <person name="Vasconcelos V."/>
            <person name="Leao P.N."/>
        </authorList>
    </citation>
    <scope>NUCLEOTIDE SEQUENCE [LARGE SCALE GENOMIC DNA]</scope>
    <source>
        <strain evidence="9 10">LEGE 06123</strain>
    </source>
</reference>
<keyword evidence="10" id="KW-1185">Reference proteome</keyword>
<comment type="catalytic activity">
    <reaction evidence="1">
        <text>ATP + protein L-histidine = ADP + protein N-phospho-L-histidine.</text>
        <dbReference type="EC" id="2.7.13.3"/>
    </reaction>
</comment>
<dbReference type="Gene3D" id="1.10.287.130">
    <property type="match status" value="1"/>
</dbReference>
<evidence type="ECO:0000256" key="7">
    <source>
        <dbReference type="SAM" id="Phobius"/>
    </source>
</evidence>
<dbReference type="SUPFAM" id="SSF47384">
    <property type="entry name" value="Homodimeric domain of signal transducing histidine kinase"/>
    <property type="match status" value="1"/>
</dbReference>
<dbReference type="Pfam" id="PF02518">
    <property type="entry name" value="HATPase_c"/>
    <property type="match status" value="1"/>
</dbReference>
<feature type="domain" description="Histidine kinase" evidence="8">
    <location>
        <begin position="209"/>
        <end position="424"/>
    </location>
</feature>
<dbReference type="InterPro" id="IPR050736">
    <property type="entry name" value="Sensor_HK_Regulatory"/>
</dbReference>
<dbReference type="SMART" id="SM00388">
    <property type="entry name" value="HisKA"/>
    <property type="match status" value="1"/>
</dbReference>
<keyword evidence="7" id="KW-1133">Transmembrane helix</keyword>
<dbReference type="InterPro" id="IPR036890">
    <property type="entry name" value="HATPase_C_sf"/>
</dbReference>
<organism evidence="9 10">
    <name type="scientific">Gloeocapsopsis crepidinum LEGE 06123</name>
    <dbReference type="NCBI Taxonomy" id="588587"/>
    <lineage>
        <taxon>Bacteria</taxon>
        <taxon>Bacillati</taxon>
        <taxon>Cyanobacteriota</taxon>
        <taxon>Cyanophyceae</taxon>
        <taxon>Oscillatoriophycideae</taxon>
        <taxon>Chroococcales</taxon>
        <taxon>Chroococcaceae</taxon>
        <taxon>Gloeocapsopsis</taxon>
    </lineage>
</organism>
<dbReference type="GO" id="GO:0016301">
    <property type="term" value="F:kinase activity"/>
    <property type="evidence" value="ECO:0007669"/>
    <property type="project" value="UniProtKB-KW"/>
</dbReference>
<accession>A0ABR9ULY8</accession>
<evidence type="ECO:0000313" key="10">
    <source>
        <dbReference type="Proteomes" id="UP000651156"/>
    </source>
</evidence>
<keyword evidence="5 9" id="KW-0418">Kinase</keyword>
<evidence type="ECO:0000256" key="5">
    <source>
        <dbReference type="ARBA" id="ARBA00022777"/>
    </source>
</evidence>
<evidence type="ECO:0000256" key="2">
    <source>
        <dbReference type="ARBA" id="ARBA00012438"/>
    </source>
</evidence>
<dbReference type="SUPFAM" id="SSF55874">
    <property type="entry name" value="ATPase domain of HSP90 chaperone/DNA topoisomerase II/histidine kinase"/>
    <property type="match status" value="1"/>
</dbReference>
<dbReference type="InterPro" id="IPR004358">
    <property type="entry name" value="Sig_transdc_His_kin-like_C"/>
</dbReference>
<dbReference type="Gene3D" id="3.30.565.10">
    <property type="entry name" value="Histidine kinase-like ATPase, C-terminal domain"/>
    <property type="match status" value="1"/>
</dbReference>
<name>A0ABR9ULY8_9CHRO</name>
<gene>
    <name evidence="9" type="ORF">IQ230_02725</name>
</gene>
<dbReference type="PRINTS" id="PR00344">
    <property type="entry name" value="BCTRLSENSOR"/>
</dbReference>
<keyword evidence="4" id="KW-0808">Transferase</keyword>
<feature type="transmembrane region" description="Helical" evidence="7">
    <location>
        <begin position="168"/>
        <end position="188"/>
    </location>
</feature>
<dbReference type="Proteomes" id="UP000651156">
    <property type="component" value="Unassembled WGS sequence"/>
</dbReference>
<dbReference type="SMART" id="SM00387">
    <property type="entry name" value="HATPase_c"/>
    <property type="match status" value="1"/>
</dbReference>
<evidence type="ECO:0000256" key="4">
    <source>
        <dbReference type="ARBA" id="ARBA00022679"/>
    </source>
</evidence>
<sequence length="425" mass="47675">MFNRSRRNLARWFTLSMGSILVIFATVVYYQEVEDELEVVDRLLYKKTRAIAANVDYRLEQGERRVDLENVPWLGNNPLPEDTELVYARWYDSQKQIVRFFGTPPPSQLTTAIGFHTIKNAEYSTPNKLQPWLRQVTLVVEKNDTVLGYLQIATPLAAAQDSLSQLRLFLALAVPVTIFIIALAGWFLGGLAMQPIRQAYIQLQRFTADASHELRTPLAAILSNAQVGLLSEDSSQQRFRLEKIVEVAKSMSTLVSNLLLLARQQGIAAPESLQEIDLAQLLQEIARYQVENNANALNFTTNLPPYPVKILADYSLIHQAVMNLLDNAFKYTPAGGKVQLRLAVRSRWAEIAVEDSGIGIPCEDLPYIFERFYRVDTERTRKSGGFGLGLAIAQQLVQAHGGQINVSSTYAQGSTFTIKLPLIMS</sequence>